<keyword evidence="4" id="KW-0804">Transcription</keyword>
<dbReference type="Gene3D" id="2.40.330.10">
    <property type="entry name" value="DNA-binding pseudobarrel domain"/>
    <property type="match status" value="2"/>
</dbReference>
<dbReference type="InterPro" id="IPR050655">
    <property type="entry name" value="Plant_B3_domain"/>
</dbReference>
<keyword evidence="8" id="KW-1185">Reference proteome</keyword>
<dbReference type="SUPFAM" id="SSF101936">
    <property type="entry name" value="DNA-binding pseudobarrel domain"/>
    <property type="match status" value="2"/>
</dbReference>
<dbReference type="InterPro" id="IPR015300">
    <property type="entry name" value="DNA-bd_pseudobarrel_sf"/>
</dbReference>
<dbReference type="EMBL" id="JAUIZM010000007">
    <property type="protein sequence ID" value="KAK1374664.1"/>
    <property type="molecule type" value="Genomic_DNA"/>
</dbReference>
<accession>A0AAD8HWA7</accession>
<dbReference type="CDD" id="cd10017">
    <property type="entry name" value="B3_DNA"/>
    <property type="match status" value="1"/>
</dbReference>
<feature type="domain" description="TF-B3" evidence="6">
    <location>
        <begin position="285"/>
        <end position="340"/>
    </location>
</feature>
<reference evidence="7" key="1">
    <citation type="submission" date="2023-02" db="EMBL/GenBank/DDBJ databases">
        <title>Genome of toxic invasive species Heracleum sosnowskyi carries increased number of genes despite the absence of recent whole-genome duplications.</title>
        <authorList>
            <person name="Schelkunov M."/>
            <person name="Shtratnikova V."/>
            <person name="Makarenko M."/>
            <person name="Klepikova A."/>
            <person name="Omelchenko D."/>
            <person name="Novikova G."/>
            <person name="Obukhova E."/>
            <person name="Bogdanov V."/>
            <person name="Penin A."/>
            <person name="Logacheva M."/>
        </authorList>
    </citation>
    <scope>NUCLEOTIDE SEQUENCE</scope>
    <source>
        <strain evidence="7">Hsosn_3</strain>
        <tissue evidence="7">Leaf</tissue>
    </source>
</reference>
<evidence type="ECO:0000256" key="2">
    <source>
        <dbReference type="ARBA" id="ARBA00023015"/>
    </source>
</evidence>
<dbReference type="AlphaFoldDB" id="A0AAD8HWA7"/>
<name>A0AAD8HWA7_9APIA</name>
<keyword evidence="5" id="KW-0539">Nucleus</keyword>
<dbReference type="GO" id="GO:0005634">
    <property type="term" value="C:nucleus"/>
    <property type="evidence" value="ECO:0007669"/>
    <property type="project" value="UniProtKB-SubCell"/>
</dbReference>
<evidence type="ECO:0000259" key="6">
    <source>
        <dbReference type="PROSITE" id="PS50863"/>
    </source>
</evidence>
<organism evidence="7 8">
    <name type="scientific">Heracleum sosnowskyi</name>
    <dbReference type="NCBI Taxonomy" id="360622"/>
    <lineage>
        <taxon>Eukaryota</taxon>
        <taxon>Viridiplantae</taxon>
        <taxon>Streptophyta</taxon>
        <taxon>Embryophyta</taxon>
        <taxon>Tracheophyta</taxon>
        <taxon>Spermatophyta</taxon>
        <taxon>Magnoliopsida</taxon>
        <taxon>eudicotyledons</taxon>
        <taxon>Gunneridae</taxon>
        <taxon>Pentapetalae</taxon>
        <taxon>asterids</taxon>
        <taxon>campanulids</taxon>
        <taxon>Apiales</taxon>
        <taxon>Apiaceae</taxon>
        <taxon>Apioideae</taxon>
        <taxon>apioid superclade</taxon>
        <taxon>Tordylieae</taxon>
        <taxon>Tordyliinae</taxon>
        <taxon>Heracleum</taxon>
    </lineage>
</organism>
<dbReference type="PANTHER" id="PTHR31920">
    <property type="entry name" value="B3 DOMAIN-CONTAINING"/>
    <property type="match status" value="1"/>
</dbReference>
<dbReference type="PANTHER" id="PTHR31920:SF132">
    <property type="entry name" value="TF-B3 DOMAIN-CONTAINING PROTEIN"/>
    <property type="match status" value="1"/>
</dbReference>
<comment type="caution">
    <text evidence="7">The sequence shown here is derived from an EMBL/GenBank/DDBJ whole genome shotgun (WGS) entry which is preliminary data.</text>
</comment>
<evidence type="ECO:0000313" key="8">
    <source>
        <dbReference type="Proteomes" id="UP001237642"/>
    </source>
</evidence>
<reference evidence="7" key="2">
    <citation type="submission" date="2023-05" db="EMBL/GenBank/DDBJ databases">
        <authorList>
            <person name="Schelkunov M.I."/>
        </authorList>
    </citation>
    <scope>NUCLEOTIDE SEQUENCE</scope>
    <source>
        <strain evidence="7">Hsosn_3</strain>
        <tissue evidence="7">Leaf</tissue>
    </source>
</reference>
<evidence type="ECO:0000256" key="4">
    <source>
        <dbReference type="ARBA" id="ARBA00023163"/>
    </source>
</evidence>
<proteinExistence type="predicted"/>
<protein>
    <recommendedName>
        <fullName evidence="6">TF-B3 domain-containing protein</fullName>
    </recommendedName>
</protein>
<dbReference type="GO" id="GO:0003677">
    <property type="term" value="F:DNA binding"/>
    <property type="evidence" value="ECO:0007669"/>
    <property type="project" value="UniProtKB-KW"/>
</dbReference>
<evidence type="ECO:0000256" key="1">
    <source>
        <dbReference type="ARBA" id="ARBA00004123"/>
    </source>
</evidence>
<gene>
    <name evidence="7" type="ORF">POM88_030857</name>
</gene>
<evidence type="ECO:0000256" key="5">
    <source>
        <dbReference type="ARBA" id="ARBA00023242"/>
    </source>
</evidence>
<dbReference type="InterPro" id="IPR003340">
    <property type="entry name" value="B3_DNA-bd"/>
</dbReference>
<dbReference type="PROSITE" id="PS50863">
    <property type="entry name" value="B3"/>
    <property type="match status" value="1"/>
</dbReference>
<dbReference type="Proteomes" id="UP001237642">
    <property type="component" value="Unassembled WGS sequence"/>
</dbReference>
<keyword evidence="3" id="KW-0238">DNA-binding</keyword>
<keyword evidence="2" id="KW-0805">Transcription regulation</keyword>
<comment type="subcellular location">
    <subcellularLocation>
        <location evidence="1">Nucleus</location>
    </subcellularLocation>
</comment>
<evidence type="ECO:0000256" key="3">
    <source>
        <dbReference type="ARBA" id="ARBA00023125"/>
    </source>
</evidence>
<sequence>MVSSTFVPQFVKYLTNDDCSSNEMSIASRFCYYYGDRVSDTVQLSIRNGYKLLVNFDKSESLLVGMHSLFTEFALKGGEILLFEYCSRQLFNVYIIGKHGSEINYPRIVEASRNCNSEIGGLKFVQHVYSTKEIVDEVVPPMAFLSEFGSRIPPRVKYVLHNGKKFNGYYLCNDQTLRGLGGICDSLELPNLNAFDLLVFTFDVFHCFTVSFFDGRNVETVIDDRLVSSGEFGESLFPPFEFVVDVQRFHMLNYSYGVDVRVQFRDLREMWSRNEQIIVYKDDCSWPLRIKKRPDWKRTTIHDGWLQFRDDLGLNIGDQCIFKWKDRSYNHFIVEVVKAVGVAP</sequence>
<evidence type="ECO:0000313" key="7">
    <source>
        <dbReference type="EMBL" id="KAK1374664.1"/>
    </source>
</evidence>